<dbReference type="OrthoDB" id="10352347at2759"/>
<gene>
    <name evidence="1" type="ORF">PPENT_87.1.T0250088</name>
</gene>
<evidence type="ECO:0000313" key="2">
    <source>
        <dbReference type="Proteomes" id="UP000689195"/>
    </source>
</evidence>
<protein>
    <submittedName>
        <fullName evidence="1">Uncharacterized protein</fullName>
    </submittedName>
</protein>
<dbReference type="AlphaFoldDB" id="A0A8S1TQX9"/>
<sequence>MGRKYQKITKNPKIRRQIIYLRKQGNTNKEISIIISAQTGTRITEKTIQSIKTIKRKSKYLTYRQQAIALTIDYIQEFHHNLLNISNENKQRRRVSLLLKKKFPQPFPLFSQRTHQRCINRIVSKINLILNNQESQQTNNNQDSINYFLQTQSQVQSIQSPSIFINDEDQMNSIQERMTDDLNFY</sequence>
<proteinExistence type="predicted"/>
<name>A0A8S1TQX9_9CILI</name>
<evidence type="ECO:0000313" key="1">
    <source>
        <dbReference type="EMBL" id="CAD8153902.1"/>
    </source>
</evidence>
<keyword evidence="2" id="KW-1185">Reference proteome</keyword>
<organism evidence="1 2">
    <name type="scientific">Paramecium pentaurelia</name>
    <dbReference type="NCBI Taxonomy" id="43138"/>
    <lineage>
        <taxon>Eukaryota</taxon>
        <taxon>Sar</taxon>
        <taxon>Alveolata</taxon>
        <taxon>Ciliophora</taxon>
        <taxon>Intramacronucleata</taxon>
        <taxon>Oligohymenophorea</taxon>
        <taxon>Peniculida</taxon>
        <taxon>Parameciidae</taxon>
        <taxon>Paramecium</taxon>
    </lineage>
</organism>
<reference evidence="1" key="1">
    <citation type="submission" date="2021-01" db="EMBL/GenBank/DDBJ databases">
        <authorList>
            <consortium name="Genoscope - CEA"/>
            <person name="William W."/>
        </authorList>
    </citation>
    <scope>NUCLEOTIDE SEQUENCE</scope>
</reference>
<accession>A0A8S1TQX9</accession>
<dbReference type="EMBL" id="CAJJDO010000025">
    <property type="protein sequence ID" value="CAD8153902.1"/>
    <property type="molecule type" value="Genomic_DNA"/>
</dbReference>
<dbReference type="Proteomes" id="UP000689195">
    <property type="component" value="Unassembled WGS sequence"/>
</dbReference>
<comment type="caution">
    <text evidence="1">The sequence shown here is derived from an EMBL/GenBank/DDBJ whole genome shotgun (WGS) entry which is preliminary data.</text>
</comment>